<evidence type="ECO:0000313" key="7">
    <source>
        <dbReference type="Proteomes" id="UP001334084"/>
    </source>
</evidence>
<dbReference type="InterPro" id="IPR016064">
    <property type="entry name" value="NAD/diacylglycerol_kinase_sf"/>
</dbReference>
<keyword evidence="3 6" id="KW-0418">Kinase</keyword>
<keyword evidence="5" id="KW-0520">NAD</keyword>
<dbReference type="KEGG" id="vnx:VNE69_09021"/>
<accession>A0AAX4JES3</accession>
<organism evidence="6 7">
    <name type="scientific">Vairimorpha necatrix</name>
    <dbReference type="NCBI Taxonomy" id="6039"/>
    <lineage>
        <taxon>Eukaryota</taxon>
        <taxon>Fungi</taxon>
        <taxon>Fungi incertae sedis</taxon>
        <taxon>Microsporidia</taxon>
        <taxon>Nosematidae</taxon>
        <taxon>Vairimorpha</taxon>
    </lineage>
</organism>
<comment type="similarity">
    <text evidence="1">Belongs to the NAD kinase family.</text>
</comment>
<dbReference type="GeneID" id="90542300"/>
<dbReference type="EMBL" id="CP142734">
    <property type="protein sequence ID" value="WUR04466.1"/>
    <property type="molecule type" value="Genomic_DNA"/>
</dbReference>
<dbReference type="InterPro" id="IPR017437">
    <property type="entry name" value="ATP-NAD_kinase_PpnK-typ_C"/>
</dbReference>
<evidence type="ECO:0000313" key="6">
    <source>
        <dbReference type="EMBL" id="WUR04466.1"/>
    </source>
</evidence>
<dbReference type="InterPro" id="IPR017438">
    <property type="entry name" value="ATP-NAD_kinase_N"/>
</dbReference>
<reference evidence="6" key="1">
    <citation type="journal article" date="2024" name="BMC Genomics">
        <title>Functional annotation of a divergent genome using sequence and structure-based similarity.</title>
        <authorList>
            <person name="Svedberg D."/>
            <person name="Winiger R.R."/>
            <person name="Berg A."/>
            <person name="Sharma H."/>
            <person name="Tellgren-Roth C."/>
            <person name="Debrunner-Vossbrinck B.A."/>
            <person name="Vossbrinck C.R."/>
            <person name="Barandun J."/>
        </authorList>
    </citation>
    <scope>NUCLEOTIDE SEQUENCE</scope>
    <source>
        <strain evidence="6">Illinois isolate</strain>
    </source>
</reference>
<dbReference type="InterPro" id="IPR002504">
    <property type="entry name" value="NADK"/>
</dbReference>
<dbReference type="GO" id="GO:0003951">
    <property type="term" value="F:NAD+ kinase activity"/>
    <property type="evidence" value="ECO:0007669"/>
    <property type="project" value="InterPro"/>
</dbReference>
<keyword evidence="7" id="KW-1185">Reference proteome</keyword>
<evidence type="ECO:0000256" key="1">
    <source>
        <dbReference type="ARBA" id="ARBA00010995"/>
    </source>
</evidence>
<dbReference type="PANTHER" id="PTHR20275:SF0">
    <property type="entry name" value="NAD KINASE"/>
    <property type="match status" value="1"/>
</dbReference>
<protein>
    <submittedName>
        <fullName evidence="6">NAD kinase</fullName>
    </submittedName>
</protein>
<gene>
    <name evidence="6" type="ORF">VNE69_09021</name>
</gene>
<dbReference type="PANTHER" id="PTHR20275">
    <property type="entry name" value="NAD KINASE"/>
    <property type="match status" value="1"/>
</dbReference>
<dbReference type="Gene3D" id="2.60.200.30">
    <property type="entry name" value="Probable inorganic polyphosphate/atp-NAD kinase, domain 2"/>
    <property type="match status" value="1"/>
</dbReference>
<evidence type="ECO:0000256" key="3">
    <source>
        <dbReference type="ARBA" id="ARBA00022777"/>
    </source>
</evidence>
<dbReference type="Pfam" id="PF01513">
    <property type="entry name" value="NAD_kinase"/>
    <property type="match status" value="1"/>
</dbReference>
<name>A0AAX4JES3_9MICR</name>
<proteinExistence type="inferred from homology"/>
<dbReference type="SUPFAM" id="SSF111331">
    <property type="entry name" value="NAD kinase/diacylglycerol kinase-like"/>
    <property type="match status" value="1"/>
</dbReference>
<keyword evidence="4" id="KW-0521">NADP</keyword>
<dbReference type="Proteomes" id="UP001334084">
    <property type="component" value="Chromosome 9"/>
</dbReference>
<evidence type="ECO:0000256" key="5">
    <source>
        <dbReference type="ARBA" id="ARBA00023027"/>
    </source>
</evidence>
<evidence type="ECO:0000256" key="4">
    <source>
        <dbReference type="ARBA" id="ARBA00022857"/>
    </source>
</evidence>
<dbReference type="RefSeq" id="XP_065330611.1">
    <property type="nucleotide sequence ID" value="XM_065474539.1"/>
</dbReference>
<evidence type="ECO:0000256" key="2">
    <source>
        <dbReference type="ARBA" id="ARBA00022679"/>
    </source>
</evidence>
<dbReference type="Pfam" id="PF20143">
    <property type="entry name" value="NAD_kinase_C"/>
    <property type="match status" value="1"/>
</dbReference>
<dbReference type="GO" id="GO:0006741">
    <property type="term" value="P:NADP+ biosynthetic process"/>
    <property type="evidence" value="ECO:0007669"/>
    <property type="project" value="InterPro"/>
</dbReference>
<dbReference type="AlphaFoldDB" id="A0AAX4JES3"/>
<dbReference type="Gene3D" id="3.40.50.10330">
    <property type="entry name" value="Probable inorganic polyphosphate/atp-NAD kinase, domain 1"/>
    <property type="match status" value="1"/>
</dbReference>
<sequence>MFLIVTKSEETDHSKFRHLTSHISTLQDIESSMPLLDKYRAIIVLGGDGTILRLCQLYKSLPCIIPVNHGTLGFLTTYNKDHTVEDLSDRSMMKIERRRLVINSTHYFLNEIVVTSRVRRLNTFEISIKDKIDKLVLKGDSLIISTMTGSSAYNHSIHGPLLLTDDVYLINLVAPCKSLFRPLVVNIKDTVEVSCEGGLVLIDGKEHEMSRVKVEYDGNSVCFLADETYKKNKKIIDLLNNTNL</sequence>
<dbReference type="GO" id="GO:0019674">
    <property type="term" value="P:NAD+ metabolic process"/>
    <property type="evidence" value="ECO:0007669"/>
    <property type="project" value="InterPro"/>
</dbReference>
<keyword evidence="2" id="KW-0808">Transferase</keyword>